<comment type="subcellular location">
    <subcellularLocation>
        <location evidence="1">Cell inner membrane</location>
        <topology evidence="1">Multi-pass membrane protein</topology>
    </subcellularLocation>
</comment>
<dbReference type="PANTHER" id="PTHR30413:SF8">
    <property type="entry name" value="TRANSPORT PERMEASE PROTEIN"/>
    <property type="match status" value="1"/>
</dbReference>
<evidence type="ECO:0000256" key="7">
    <source>
        <dbReference type="SAM" id="Phobius"/>
    </source>
</evidence>
<comment type="caution">
    <text evidence="9">The sequence shown here is derived from an EMBL/GenBank/DDBJ whole genome shotgun (WGS) entry which is preliminary data.</text>
</comment>
<evidence type="ECO:0000256" key="4">
    <source>
        <dbReference type="ARBA" id="ARBA00022692"/>
    </source>
</evidence>
<dbReference type="GO" id="GO:0005886">
    <property type="term" value="C:plasma membrane"/>
    <property type="evidence" value="ECO:0007669"/>
    <property type="project" value="UniProtKB-SubCell"/>
</dbReference>
<evidence type="ECO:0000256" key="6">
    <source>
        <dbReference type="ARBA" id="ARBA00023136"/>
    </source>
</evidence>
<keyword evidence="2" id="KW-0813">Transport</keyword>
<dbReference type="EMBL" id="BARS01056248">
    <property type="protein sequence ID" value="GAG52528.1"/>
    <property type="molecule type" value="Genomic_DNA"/>
</dbReference>
<dbReference type="InterPro" id="IPR013525">
    <property type="entry name" value="ABC2_TM"/>
</dbReference>
<feature type="transmembrane region" description="Helical" evidence="7">
    <location>
        <begin position="59"/>
        <end position="89"/>
    </location>
</feature>
<reference evidence="9" key="1">
    <citation type="journal article" date="2014" name="Front. Microbiol.">
        <title>High frequency of phylogenetically diverse reductive dehalogenase-homologous genes in deep subseafloor sedimentary metagenomes.</title>
        <authorList>
            <person name="Kawai M."/>
            <person name="Futagami T."/>
            <person name="Toyoda A."/>
            <person name="Takaki Y."/>
            <person name="Nishi S."/>
            <person name="Hori S."/>
            <person name="Arai W."/>
            <person name="Tsubouchi T."/>
            <person name="Morono Y."/>
            <person name="Uchiyama I."/>
            <person name="Ito T."/>
            <person name="Fujiyama A."/>
            <person name="Inagaki F."/>
            <person name="Takami H."/>
        </authorList>
    </citation>
    <scope>NUCLEOTIDE SEQUENCE</scope>
    <source>
        <strain evidence="9">Expedition CK06-06</strain>
    </source>
</reference>
<dbReference type="GO" id="GO:0140359">
    <property type="term" value="F:ABC-type transporter activity"/>
    <property type="evidence" value="ECO:0007669"/>
    <property type="project" value="InterPro"/>
</dbReference>
<sequence>FVFSTILRVGRDVIPYPFPLFLFVALLPWMFFSGAVGSATDSITGSASLVTKIYFPREILVVATVFSKIVDLLLGVLILLGLMALYSVYPSWTLVWVPAIFAMQLLFTVGLALPLAALNLFFHDVRYLVGVALMIWFYLTPIIYPVDIVPERYKILFELNPLSRVVNAYRRVLLEGTSLGMES</sequence>
<evidence type="ECO:0000256" key="1">
    <source>
        <dbReference type="ARBA" id="ARBA00004429"/>
    </source>
</evidence>
<keyword evidence="5 7" id="KW-1133">Transmembrane helix</keyword>
<gene>
    <name evidence="9" type="ORF">S01H1_82892</name>
</gene>
<dbReference type="PANTHER" id="PTHR30413">
    <property type="entry name" value="INNER MEMBRANE TRANSPORT PERMEASE"/>
    <property type="match status" value="1"/>
</dbReference>
<dbReference type="Pfam" id="PF01061">
    <property type="entry name" value="ABC2_membrane"/>
    <property type="match status" value="1"/>
</dbReference>
<keyword evidence="3" id="KW-1003">Cell membrane</keyword>
<feature type="transmembrane region" description="Helical" evidence="7">
    <location>
        <begin position="125"/>
        <end position="144"/>
    </location>
</feature>
<keyword evidence="4 7" id="KW-0812">Transmembrane</keyword>
<name>X0YW44_9ZZZZ</name>
<evidence type="ECO:0000256" key="5">
    <source>
        <dbReference type="ARBA" id="ARBA00022989"/>
    </source>
</evidence>
<evidence type="ECO:0000313" key="9">
    <source>
        <dbReference type="EMBL" id="GAG52528.1"/>
    </source>
</evidence>
<proteinExistence type="predicted"/>
<feature type="transmembrane region" description="Helical" evidence="7">
    <location>
        <begin position="20"/>
        <end position="39"/>
    </location>
</feature>
<evidence type="ECO:0000256" key="3">
    <source>
        <dbReference type="ARBA" id="ARBA00022475"/>
    </source>
</evidence>
<protein>
    <recommendedName>
        <fullName evidence="8">ABC-2 type transporter transmembrane domain-containing protein</fullName>
    </recommendedName>
</protein>
<organism evidence="9">
    <name type="scientific">marine sediment metagenome</name>
    <dbReference type="NCBI Taxonomy" id="412755"/>
    <lineage>
        <taxon>unclassified sequences</taxon>
        <taxon>metagenomes</taxon>
        <taxon>ecological metagenomes</taxon>
    </lineage>
</organism>
<feature type="transmembrane region" description="Helical" evidence="7">
    <location>
        <begin position="95"/>
        <end position="118"/>
    </location>
</feature>
<feature type="non-terminal residue" evidence="9">
    <location>
        <position position="1"/>
    </location>
</feature>
<evidence type="ECO:0000256" key="2">
    <source>
        <dbReference type="ARBA" id="ARBA00022448"/>
    </source>
</evidence>
<feature type="domain" description="ABC-2 type transporter transmembrane" evidence="8">
    <location>
        <begin position="20"/>
        <end position="173"/>
    </location>
</feature>
<feature type="non-terminal residue" evidence="9">
    <location>
        <position position="183"/>
    </location>
</feature>
<dbReference type="GO" id="GO:0015920">
    <property type="term" value="P:lipopolysaccharide transport"/>
    <property type="evidence" value="ECO:0007669"/>
    <property type="project" value="TreeGrafter"/>
</dbReference>
<accession>X0YW44</accession>
<keyword evidence="6 7" id="KW-0472">Membrane</keyword>
<evidence type="ECO:0000259" key="8">
    <source>
        <dbReference type="Pfam" id="PF01061"/>
    </source>
</evidence>
<dbReference type="AlphaFoldDB" id="X0YW44"/>